<dbReference type="AlphaFoldDB" id="A0A8B7BL10"/>
<name>A0A8B7BL10_PHODC</name>
<dbReference type="RefSeq" id="XP_008780331.2">
    <property type="nucleotide sequence ID" value="XM_008782109.2"/>
</dbReference>
<organism evidence="2 3">
    <name type="scientific">Phoenix dactylifera</name>
    <name type="common">Date palm</name>
    <dbReference type="NCBI Taxonomy" id="42345"/>
    <lineage>
        <taxon>Eukaryota</taxon>
        <taxon>Viridiplantae</taxon>
        <taxon>Streptophyta</taxon>
        <taxon>Embryophyta</taxon>
        <taxon>Tracheophyta</taxon>
        <taxon>Spermatophyta</taxon>
        <taxon>Magnoliopsida</taxon>
        <taxon>Liliopsida</taxon>
        <taxon>Arecaceae</taxon>
        <taxon>Coryphoideae</taxon>
        <taxon>Phoeniceae</taxon>
        <taxon>Phoenix</taxon>
    </lineage>
</organism>
<feature type="compositionally biased region" description="Basic and acidic residues" evidence="1">
    <location>
        <begin position="147"/>
        <end position="162"/>
    </location>
</feature>
<sequence length="428" mass="43269">MGKNSVVEEPDRGENAKGKGVAEAPPQVVRKVDGSGEEGIFGPWLVTNRLGFRQAPSAAPRRTEKKESAARKTSSPNPSGELRRAGDSTVPTGSPIDLEGWQKPTKVARRRTPEKDVSVAGAGAAPGDLSQPGLGSGSGAEFGSRPESSRAEFDLARAEARPKSSNGPSPGGSGPSPMKRARSPPGDRKPLGPMVAAPSQVSGRATPSTSKAGRSVLTARRRSKSSPPPSAATRGRPPRVVDSRGAADTSLRGGVATGLRLAPAFSVAAGVPSSGVSGVAGEAPGVTELRRGGAKDRCDDGSMELAASADGSSSDPCQMARTVDGSTLKVKSPWGKALSGDLGVAVENLVSGGQQGEPTGLGSEKVDSACQMAQGEQGEQHRRILVQLMASTKGQSSVDQGGVGNTEGGVGCSNSSREVGCANSLGVL</sequence>
<reference evidence="3" key="2">
    <citation type="submission" date="2025-08" db="UniProtKB">
        <authorList>
            <consortium name="RefSeq"/>
        </authorList>
    </citation>
    <scope>IDENTIFICATION</scope>
    <source>
        <tissue evidence="3">Young leaves</tissue>
    </source>
</reference>
<feature type="region of interest" description="Disordered" evidence="1">
    <location>
        <begin position="1"/>
        <end position="250"/>
    </location>
</feature>
<keyword evidence="2" id="KW-1185">Reference proteome</keyword>
<dbReference type="KEGG" id="pda:103700143"/>
<evidence type="ECO:0000256" key="1">
    <source>
        <dbReference type="SAM" id="MobiDB-lite"/>
    </source>
</evidence>
<protein>
    <submittedName>
        <fullName evidence="3">Transcription initiation factor TFIID subunit 4-like</fullName>
    </submittedName>
</protein>
<reference evidence="2" key="1">
    <citation type="journal article" date="2019" name="Nat. Commun.">
        <title>Genome-wide association mapping of date palm fruit traits.</title>
        <authorList>
            <person name="Hazzouri K.M."/>
            <person name="Gros-Balthazard M."/>
            <person name="Flowers J.M."/>
            <person name="Copetti D."/>
            <person name="Lemansour A."/>
            <person name="Lebrun M."/>
            <person name="Masmoudi K."/>
            <person name="Ferrand S."/>
            <person name="Dhar M.I."/>
            <person name="Fresquez Z.A."/>
            <person name="Rosas U."/>
            <person name="Zhang J."/>
            <person name="Talag J."/>
            <person name="Lee S."/>
            <person name="Kudrna D."/>
            <person name="Powell R.F."/>
            <person name="Leitch I.J."/>
            <person name="Krueger R.R."/>
            <person name="Wing R.A."/>
            <person name="Amiri K.M.A."/>
            <person name="Purugganan M.D."/>
        </authorList>
    </citation>
    <scope>NUCLEOTIDE SEQUENCE [LARGE SCALE GENOMIC DNA]</scope>
    <source>
        <strain evidence="2">cv. Khalas</strain>
    </source>
</reference>
<evidence type="ECO:0000313" key="2">
    <source>
        <dbReference type="Proteomes" id="UP000228380"/>
    </source>
</evidence>
<evidence type="ECO:0000313" key="3">
    <source>
        <dbReference type="RefSeq" id="XP_008780331.2"/>
    </source>
</evidence>
<dbReference type="GeneID" id="103700143"/>
<accession>A0A8B7BL10</accession>
<feature type="compositionally biased region" description="Basic and acidic residues" evidence="1">
    <location>
        <begin position="61"/>
        <end position="70"/>
    </location>
</feature>
<proteinExistence type="predicted"/>
<gene>
    <name evidence="3" type="primary">LOC103700143</name>
</gene>
<feature type="compositionally biased region" description="Polar residues" evidence="1">
    <location>
        <begin position="199"/>
        <end position="212"/>
    </location>
</feature>
<dbReference type="Proteomes" id="UP000228380">
    <property type="component" value="Chromosome 5"/>
</dbReference>